<dbReference type="SUPFAM" id="SSF54534">
    <property type="entry name" value="FKBP-like"/>
    <property type="match status" value="1"/>
</dbReference>
<accession>A0AAI9HX47</accession>
<dbReference type="EMBL" id="AAZDVE040000003">
    <property type="protein sequence ID" value="EMP9431751.1"/>
    <property type="molecule type" value="Genomic_DNA"/>
</dbReference>
<dbReference type="InterPro" id="IPR000774">
    <property type="entry name" value="PPIase_FKBP_N"/>
</dbReference>
<dbReference type="AlphaFoldDB" id="A0AAI9HX47"/>
<evidence type="ECO:0000313" key="7">
    <source>
        <dbReference type="EMBL" id="EMP9431751.1"/>
    </source>
</evidence>
<dbReference type="Gene3D" id="1.10.287.460">
    <property type="entry name" value="Peptidyl-prolyl cis-trans isomerase, FKBP-type, N-terminal domain"/>
    <property type="match status" value="1"/>
</dbReference>
<comment type="catalytic activity">
    <reaction evidence="1 4">
        <text>[protein]-peptidylproline (omega=180) = [protein]-peptidylproline (omega=0)</text>
        <dbReference type="Rhea" id="RHEA:16237"/>
        <dbReference type="Rhea" id="RHEA-COMP:10747"/>
        <dbReference type="Rhea" id="RHEA-COMP:10748"/>
        <dbReference type="ChEBI" id="CHEBI:83833"/>
        <dbReference type="ChEBI" id="CHEBI:83834"/>
        <dbReference type="EC" id="5.2.1.8"/>
    </reaction>
</comment>
<keyword evidence="3 4" id="KW-0697">Rotamase</keyword>
<dbReference type="PROSITE" id="PS50059">
    <property type="entry name" value="FKBP_PPIASE"/>
    <property type="match status" value="1"/>
</dbReference>
<evidence type="ECO:0000256" key="3">
    <source>
        <dbReference type="ARBA" id="ARBA00023110"/>
    </source>
</evidence>
<dbReference type="Pfam" id="PF00254">
    <property type="entry name" value="FKBP_C"/>
    <property type="match status" value="1"/>
</dbReference>
<evidence type="ECO:0000256" key="5">
    <source>
        <dbReference type="SAM" id="Coils"/>
    </source>
</evidence>
<dbReference type="EC" id="5.2.1.8" evidence="2 4"/>
<feature type="coiled-coil region" evidence="5">
    <location>
        <begin position="77"/>
        <end position="171"/>
    </location>
</feature>
<dbReference type="InterPro" id="IPR046357">
    <property type="entry name" value="PPIase_dom_sf"/>
</dbReference>
<proteinExistence type="predicted"/>
<dbReference type="GO" id="GO:0006457">
    <property type="term" value="P:protein folding"/>
    <property type="evidence" value="ECO:0007669"/>
    <property type="project" value="InterPro"/>
</dbReference>
<organism evidence="7">
    <name type="scientific">Providencia stuartii</name>
    <dbReference type="NCBI Taxonomy" id="588"/>
    <lineage>
        <taxon>Bacteria</taxon>
        <taxon>Pseudomonadati</taxon>
        <taxon>Pseudomonadota</taxon>
        <taxon>Gammaproteobacteria</taxon>
        <taxon>Enterobacterales</taxon>
        <taxon>Morganellaceae</taxon>
        <taxon>Providencia</taxon>
    </lineage>
</organism>
<gene>
    <name evidence="7" type="ORF">JRA39_000765</name>
</gene>
<dbReference type="Pfam" id="PF01346">
    <property type="entry name" value="FKBP_N"/>
    <property type="match status" value="1"/>
</dbReference>
<evidence type="ECO:0000256" key="2">
    <source>
        <dbReference type="ARBA" id="ARBA00013194"/>
    </source>
</evidence>
<dbReference type="GO" id="GO:0003755">
    <property type="term" value="F:peptidyl-prolyl cis-trans isomerase activity"/>
    <property type="evidence" value="ECO:0007669"/>
    <property type="project" value="UniProtKB-KW"/>
</dbReference>
<keyword evidence="4 7" id="KW-0413">Isomerase</keyword>
<protein>
    <recommendedName>
        <fullName evidence="2 4">peptidylprolyl isomerase</fullName>
        <ecNumber evidence="2 4">5.2.1.8</ecNumber>
    </recommendedName>
</protein>
<comment type="caution">
    <text evidence="7">The sequence shown here is derived from an EMBL/GenBank/DDBJ whole genome shotgun (WGS) entry which is preliminary data.</text>
</comment>
<reference evidence="7" key="1">
    <citation type="submission" date="2024-02" db="EMBL/GenBank/DDBJ databases">
        <authorList>
            <consortium name="Clinical and Environmental Microbiology Branch: Whole genome sequencing antimicrobial resistance pathogens in the healthcare setting"/>
        </authorList>
    </citation>
    <scope>NUCLEOTIDE SEQUENCE</scope>
    <source>
        <strain evidence="7">2020GO-00142</strain>
    </source>
</reference>
<keyword evidence="5" id="KW-0175">Coiled coil</keyword>
<name>A0AAI9HX47_PROST</name>
<feature type="domain" description="PPIase FKBP-type" evidence="6">
    <location>
        <begin position="303"/>
        <end position="389"/>
    </location>
</feature>
<evidence type="ECO:0000259" key="6">
    <source>
        <dbReference type="PROSITE" id="PS50059"/>
    </source>
</evidence>
<sequence>MNKIIHYIAYLSITSSSFIFSHSLSANENQLPGLLKFANEYEEKKRLNSIKENQPYDDEESGIQLPQLKLKILNQKIQALSINERQYKIRIQQQEKELLQAKMNKINDDLSILLNKQNIQLKLQQQEKLQSQIEESLNKSKNDNLNLSNNIKLLSQRLEESEKAQKIAIEQALSLKQPIAVEKLKGSEALKQAYAAGIAIGQDAMTIHKENQSFGQDMDKKAYLAGITDAIEGRSLLSPTELQTALIASNSAVTKNRDAKKEEQAKLAKNFLSNWSKQKGVVSDPLGYSYKINYVGQGKIQENDTVSIVVKESLLDGTVVSDMDLQDKSLTLPLDSYPPLFQSAIKHLQNHGEITFIVPPELAYGDEGYPPAVPPGASIMYTLRIADIKPTTAR</sequence>
<evidence type="ECO:0000256" key="1">
    <source>
        <dbReference type="ARBA" id="ARBA00000971"/>
    </source>
</evidence>
<evidence type="ECO:0000256" key="4">
    <source>
        <dbReference type="PROSITE-ProRule" id="PRU00277"/>
    </source>
</evidence>
<dbReference type="Gene3D" id="3.10.50.40">
    <property type="match status" value="1"/>
</dbReference>
<dbReference type="InterPro" id="IPR036944">
    <property type="entry name" value="PPIase_FKBP_N_sf"/>
</dbReference>
<dbReference type="InterPro" id="IPR001179">
    <property type="entry name" value="PPIase_FKBP_dom"/>
</dbReference>